<proteinExistence type="predicted"/>
<dbReference type="PROSITE" id="PS50878">
    <property type="entry name" value="RT_POL"/>
    <property type="match status" value="1"/>
</dbReference>
<accession>A0AAV7WCX9</accession>
<dbReference type="InterPro" id="IPR043502">
    <property type="entry name" value="DNA/RNA_pol_sf"/>
</dbReference>
<name>A0AAV7WCX9_PLEWA</name>
<feature type="compositionally biased region" description="Acidic residues" evidence="2">
    <location>
        <begin position="360"/>
        <end position="379"/>
    </location>
</feature>
<dbReference type="PROSITE" id="PS50158">
    <property type="entry name" value="ZF_CCHC"/>
    <property type="match status" value="3"/>
</dbReference>
<dbReference type="InterPro" id="IPR036875">
    <property type="entry name" value="Znf_CCHC_sf"/>
</dbReference>
<keyword evidence="1" id="KW-0479">Metal-binding</keyword>
<dbReference type="EMBL" id="JANPWB010000002">
    <property type="protein sequence ID" value="KAJ1209916.1"/>
    <property type="molecule type" value="Genomic_DNA"/>
</dbReference>
<dbReference type="CDD" id="cd01650">
    <property type="entry name" value="RT_nLTR_like"/>
    <property type="match status" value="1"/>
</dbReference>
<dbReference type="Pfam" id="PF23058">
    <property type="entry name" value="RBD_ZCCHC3_2nd"/>
    <property type="match status" value="1"/>
</dbReference>
<evidence type="ECO:0000259" key="3">
    <source>
        <dbReference type="PROSITE" id="PS50158"/>
    </source>
</evidence>
<dbReference type="InterPro" id="IPR057811">
    <property type="entry name" value="RBD_ZCCHC3_2nd"/>
</dbReference>
<dbReference type="Gene3D" id="3.60.10.10">
    <property type="entry name" value="Endonuclease/exonuclease/phosphatase"/>
    <property type="match status" value="1"/>
</dbReference>
<dbReference type="SUPFAM" id="SSF57756">
    <property type="entry name" value="Retrovirus zinc finger-like domains"/>
    <property type="match status" value="1"/>
</dbReference>
<feature type="domain" description="CCHC-type" evidence="3">
    <location>
        <begin position="185"/>
        <end position="198"/>
    </location>
</feature>
<dbReference type="Pfam" id="PF03372">
    <property type="entry name" value="Exo_endo_phos"/>
    <property type="match status" value="1"/>
</dbReference>
<dbReference type="Pfam" id="PF00078">
    <property type="entry name" value="RVT_1"/>
    <property type="match status" value="1"/>
</dbReference>
<dbReference type="Pfam" id="PF00098">
    <property type="entry name" value="zf-CCHC"/>
    <property type="match status" value="1"/>
</dbReference>
<dbReference type="InterPro" id="IPR036691">
    <property type="entry name" value="Endo/exonu/phosph_ase_sf"/>
</dbReference>
<dbReference type="InterPro" id="IPR000477">
    <property type="entry name" value="RT_dom"/>
</dbReference>
<feature type="region of interest" description="Disordered" evidence="2">
    <location>
        <begin position="246"/>
        <end position="457"/>
    </location>
</feature>
<dbReference type="EMBL" id="JANPWB010000002">
    <property type="protein sequence ID" value="KAJ1209919.1"/>
    <property type="molecule type" value="Genomic_DNA"/>
</dbReference>
<keyword evidence="7" id="KW-1185">Reference proteome</keyword>
<dbReference type="PANTHER" id="PTHR31635:SF196">
    <property type="entry name" value="REVERSE TRANSCRIPTASE DOMAIN-CONTAINING PROTEIN-RELATED"/>
    <property type="match status" value="1"/>
</dbReference>
<gene>
    <name evidence="5" type="ORF">NDU88_005286</name>
    <name evidence="6" type="ORF">NDU88_005289</name>
</gene>
<evidence type="ECO:0000256" key="2">
    <source>
        <dbReference type="SAM" id="MobiDB-lite"/>
    </source>
</evidence>
<keyword evidence="1" id="KW-0862">Zinc</keyword>
<feature type="compositionally biased region" description="Basic residues" evidence="2">
    <location>
        <begin position="332"/>
        <end position="353"/>
    </location>
</feature>
<feature type="domain" description="Reverse transcriptase" evidence="4">
    <location>
        <begin position="900"/>
        <end position="1172"/>
    </location>
</feature>
<dbReference type="GO" id="GO:0003824">
    <property type="term" value="F:catalytic activity"/>
    <property type="evidence" value="ECO:0007669"/>
    <property type="project" value="InterPro"/>
</dbReference>
<feature type="domain" description="CCHC-type" evidence="3">
    <location>
        <begin position="222"/>
        <end position="237"/>
    </location>
</feature>
<keyword evidence="1" id="KW-0863">Zinc-finger</keyword>
<evidence type="ECO:0000259" key="4">
    <source>
        <dbReference type="PROSITE" id="PS50878"/>
    </source>
</evidence>
<dbReference type="SMART" id="SM00343">
    <property type="entry name" value="ZnF_C2HC"/>
    <property type="match status" value="3"/>
</dbReference>
<evidence type="ECO:0008006" key="8">
    <source>
        <dbReference type="Google" id="ProtNLM"/>
    </source>
</evidence>
<dbReference type="Proteomes" id="UP001066276">
    <property type="component" value="Chromosome 1_2"/>
</dbReference>
<dbReference type="PANTHER" id="PTHR31635">
    <property type="entry name" value="REVERSE TRANSCRIPTASE DOMAIN-CONTAINING PROTEIN-RELATED"/>
    <property type="match status" value="1"/>
</dbReference>
<evidence type="ECO:0000313" key="6">
    <source>
        <dbReference type="EMBL" id="KAJ1209919.1"/>
    </source>
</evidence>
<dbReference type="CDD" id="cd09076">
    <property type="entry name" value="L1-EN"/>
    <property type="match status" value="1"/>
</dbReference>
<comment type="caution">
    <text evidence="6">The sequence shown here is derived from an EMBL/GenBank/DDBJ whole genome shotgun (WGS) entry which is preliminary data.</text>
</comment>
<dbReference type="Pfam" id="PF23057">
    <property type="entry name" value="RBD_ZCCHC3_1st"/>
    <property type="match status" value="1"/>
</dbReference>
<organism evidence="6 7">
    <name type="scientific">Pleurodeles waltl</name>
    <name type="common">Iberian ribbed newt</name>
    <dbReference type="NCBI Taxonomy" id="8319"/>
    <lineage>
        <taxon>Eukaryota</taxon>
        <taxon>Metazoa</taxon>
        <taxon>Chordata</taxon>
        <taxon>Craniata</taxon>
        <taxon>Vertebrata</taxon>
        <taxon>Euteleostomi</taxon>
        <taxon>Amphibia</taxon>
        <taxon>Batrachia</taxon>
        <taxon>Caudata</taxon>
        <taxon>Salamandroidea</taxon>
        <taxon>Salamandridae</taxon>
        <taxon>Pleurodelinae</taxon>
        <taxon>Pleurodeles</taxon>
    </lineage>
</organism>
<feature type="compositionally biased region" description="Polar residues" evidence="2">
    <location>
        <begin position="311"/>
        <end position="321"/>
    </location>
</feature>
<evidence type="ECO:0000313" key="5">
    <source>
        <dbReference type="EMBL" id="KAJ1209916.1"/>
    </source>
</evidence>
<feature type="compositionally biased region" description="Basic and acidic residues" evidence="2">
    <location>
        <begin position="420"/>
        <end position="433"/>
    </location>
</feature>
<dbReference type="InterPro" id="IPR005135">
    <property type="entry name" value="Endo/exonuclease/phosphatase"/>
</dbReference>
<evidence type="ECO:0000256" key="1">
    <source>
        <dbReference type="PROSITE-ProRule" id="PRU00047"/>
    </source>
</evidence>
<protein>
    <recommendedName>
        <fullName evidence="8">Reverse transcriptase</fullName>
    </recommendedName>
</protein>
<sequence length="1419" mass="161268">MSRPLNPWFHNTVKMQRKVESDGSTPELSRKTFTELLVTKMGFTAAELWCIMSDAPKGTYLLTFMSESICRRYWQMCWSRRDEKPFADFHLECQLVLEVKRMTVHVYNPHVNIQDLTTFLRRHCTVTREPSRNLDSDGIWDGKWTVMVKLKEDPAAPDGIHHPPSSFSLGRDSGYLFYPGQPRLCNKCSKPGHTAKDCTVQVCKNCKREGHTARACKEEAPCNLCGAVGHRFKDCPQRAKSYAQAAKPPGREAQEEAAVASLPVPAPRKTKETGRRKGPRQEQVKPDQGSTPVLEPQSTEEGMPAIPESMPTDNAPQLASENQEEEPWTKQERRKRRHSPPQVTKKTRKKHLSNHNPNSDPEESEEEEQPGNEGPDDQLEQVSRVLQEMRALASVMEASPPPSPAIAEKEEASMEEEEPETSHVGKPASEKHQATVAKTTAPAPETRQEPDQPSSYTHLEQQWAFGPSFWSGGNSSRSVGVATLVRGRCFTVDSVTELEGGRALVVDGSWAGEPVRLINVYAPSDVGERRELFQRLRPQLVTSRTIMMGGDFNCILESGGRCGTRAKEGWMDDGAKLLAEMVGEASLTDVIGSMGADARNFTWSRPDGSVRSRIDFVFTSRSVRIRQHSMVTVHFSDHRAIRFQGELTGKFLTGPGTWKLNGSLLGREDVQEELRRTYSEWQDMKDTFQSIGEWWEWVKGRIQDFFKNVGRKAARGRKREFSRLQQQLQELHDLQLRGWDVMNPLEAVKKELSEHFHEESRRIIFRSKVENLEKGEKCNSFFFKKVHSAHTPLVQLRNREGILCDTKEDIRKAVTDFYGDLYSEKRSDGDQAERFLAGIPRKVSTPAREVLNAPLTLEELHIAVKSFKSGKTPGSDGLPIEFYTSLWDLVGPDLLELYEEMEQEGVMPHTLREGTIALLYKHKGERCDLKNWRPISLLNVDYKILAKTMVNRLKSAMGELVHPDQTCGVPGRRVADSLALIRDTIQYITDRNIHAALVCLDQEKAFDRVSHEFMERVLQGFGLGERFCNYVRIMYTDIFSSVMVNGWKTDPFPIRSGVRQGCPLSPSLFVLVIELLAEYIRKNPNIRGIPTPGDAKKEVKCSLYMDDVTLFCTDGKSVQSLLEACKDFGKASGAKINVDKSQAKLFGRWDLCNEPLPFPVEAGLVKILGIWFGGPGAAAKSWNERLAKVKQKLGFWSLRHLSIEGKALVLRNDALPVLQYVTQAWPLLANVARAVNSMVFHFVWHSKMDRVKRTVMHKEHRKGGKAVPDIPTILRAFFVCGCVRTTLTNENKDHSAYRVFRFFLLPVWRRLGWDKWENATMFNWDLPWYYKEIEKFVVEFGLNCVTPSLWKPRTIHRLIRSRDTTEPVSDLPPATATRVTRLVTNGEVVSREACRRMVLNLLRDYTDKDNKEGEKEEEL</sequence>
<dbReference type="GO" id="GO:0003676">
    <property type="term" value="F:nucleic acid binding"/>
    <property type="evidence" value="ECO:0007669"/>
    <property type="project" value="InterPro"/>
</dbReference>
<dbReference type="InterPro" id="IPR001878">
    <property type="entry name" value="Znf_CCHC"/>
</dbReference>
<dbReference type="GO" id="GO:0008270">
    <property type="term" value="F:zinc ion binding"/>
    <property type="evidence" value="ECO:0007669"/>
    <property type="project" value="UniProtKB-KW"/>
</dbReference>
<feature type="compositionally biased region" description="Polar residues" evidence="2">
    <location>
        <begin position="288"/>
        <end position="300"/>
    </location>
</feature>
<dbReference type="SUPFAM" id="SSF56219">
    <property type="entry name" value="DNase I-like"/>
    <property type="match status" value="1"/>
</dbReference>
<dbReference type="Gene3D" id="4.10.60.10">
    <property type="entry name" value="Zinc finger, CCHC-type"/>
    <property type="match status" value="1"/>
</dbReference>
<dbReference type="InterPro" id="IPR057810">
    <property type="entry name" value="RBD_ZCCHC3_1st"/>
</dbReference>
<feature type="compositionally biased region" description="Basic and acidic residues" evidence="2">
    <location>
        <begin position="269"/>
        <end position="285"/>
    </location>
</feature>
<evidence type="ECO:0000313" key="7">
    <source>
        <dbReference type="Proteomes" id="UP001066276"/>
    </source>
</evidence>
<reference evidence="6" key="1">
    <citation type="journal article" date="2022" name="bioRxiv">
        <title>Sequencing and chromosome-scale assembly of the giantPleurodeles waltlgenome.</title>
        <authorList>
            <person name="Brown T."/>
            <person name="Elewa A."/>
            <person name="Iarovenko S."/>
            <person name="Subramanian E."/>
            <person name="Araus A.J."/>
            <person name="Petzold A."/>
            <person name="Susuki M."/>
            <person name="Suzuki K.-i.T."/>
            <person name="Hayashi T."/>
            <person name="Toyoda A."/>
            <person name="Oliveira C."/>
            <person name="Osipova E."/>
            <person name="Leigh N.D."/>
            <person name="Simon A."/>
            <person name="Yun M.H."/>
        </authorList>
    </citation>
    <scope>NUCLEOTIDE SEQUENCE</scope>
    <source>
        <strain evidence="6">20211129_DDA</strain>
        <tissue evidence="6">Liver</tissue>
    </source>
</reference>
<feature type="domain" description="CCHC-type" evidence="3">
    <location>
        <begin position="203"/>
        <end position="218"/>
    </location>
</feature>
<dbReference type="SUPFAM" id="SSF56672">
    <property type="entry name" value="DNA/RNA polymerases"/>
    <property type="match status" value="1"/>
</dbReference>